<evidence type="ECO:0000256" key="5">
    <source>
        <dbReference type="ARBA" id="ARBA00023002"/>
    </source>
</evidence>
<dbReference type="InterPro" id="IPR006620">
    <property type="entry name" value="Pro_4_hyd_alph"/>
</dbReference>
<feature type="binding site" evidence="7">
    <location>
        <position position="93"/>
    </location>
    <ligand>
        <name>Fe cation</name>
        <dbReference type="ChEBI" id="CHEBI:24875"/>
    </ligand>
</feature>
<evidence type="ECO:0000256" key="4">
    <source>
        <dbReference type="ARBA" id="ARBA00022964"/>
    </source>
</evidence>
<sequence length="216" mass="23716">MESVIDAPTLEAVREQVIESASFSPGHHTAAGRAREVKHNLQGIATDSTIKGVTRLLEKALLAHPVFRAAARPRKLARMLISRYEEGMGYGSHIDAPAIDGVRTDVSFTLFLSAPDEYEGGELVIESGAGEDAIKLPAGALVCYPSSFLHRVDPVRQGTRLVAVGWLQSEVRSVEQRSLLFAMDTALARLREAPDDRRALDELANVRANLQRMWME</sequence>
<comment type="caution">
    <text evidence="9">The sequence shown here is derived from an EMBL/GenBank/DDBJ whole genome shotgun (WGS) entry which is preliminary data.</text>
</comment>
<keyword evidence="6 7" id="KW-0408">Iron</keyword>
<organism evidence="9 10">
    <name type="scientific">Parahaliea maris</name>
    <dbReference type="NCBI Taxonomy" id="2716870"/>
    <lineage>
        <taxon>Bacteria</taxon>
        <taxon>Pseudomonadati</taxon>
        <taxon>Pseudomonadota</taxon>
        <taxon>Gammaproteobacteria</taxon>
        <taxon>Cellvibrionales</taxon>
        <taxon>Halieaceae</taxon>
        <taxon>Parahaliea</taxon>
    </lineage>
</organism>
<dbReference type="PANTHER" id="PTHR41536:SF1">
    <property type="entry name" value="PKHD-TYPE HYDROXYLASE YBIX"/>
    <property type="match status" value="1"/>
</dbReference>
<dbReference type="InterPro" id="IPR023550">
    <property type="entry name" value="PKHD_hydroxylase"/>
</dbReference>
<dbReference type="Pfam" id="PF13640">
    <property type="entry name" value="2OG-FeII_Oxy_3"/>
    <property type="match status" value="1"/>
</dbReference>
<keyword evidence="5 7" id="KW-0560">Oxidoreductase</keyword>
<accession>A0A5C9A3W7</accession>
<dbReference type="Gene3D" id="4.10.860.20">
    <property type="entry name" value="Rabenosyn, Rab binding domain"/>
    <property type="match status" value="1"/>
</dbReference>
<keyword evidence="4 7" id="KW-0223">Dioxygenase</keyword>
<dbReference type="NCBIfam" id="NF003975">
    <property type="entry name" value="PRK05467.1-4"/>
    <property type="match status" value="1"/>
</dbReference>
<dbReference type="InterPro" id="IPR044862">
    <property type="entry name" value="Pro_4_hyd_alph_FE2OG_OXY"/>
</dbReference>
<dbReference type="GO" id="GO:0031418">
    <property type="term" value="F:L-ascorbic acid binding"/>
    <property type="evidence" value="ECO:0007669"/>
    <property type="project" value="UniProtKB-KW"/>
</dbReference>
<dbReference type="SMART" id="SM00702">
    <property type="entry name" value="P4Hc"/>
    <property type="match status" value="1"/>
</dbReference>
<evidence type="ECO:0000256" key="6">
    <source>
        <dbReference type="ARBA" id="ARBA00023004"/>
    </source>
</evidence>
<proteinExistence type="inferred from homology"/>
<evidence type="ECO:0000313" key="9">
    <source>
        <dbReference type="EMBL" id="TXS94327.1"/>
    </source>
</evidence>
<keyword evidence="3 7" id="KW-0847">Vitamin C</keyword>
<dbReference type="Pfam" id="PF18331">
    <property type="entry name" value="PKHD_C"/>
    <property type="match status" value="1"/>
</dbReference>
<reference evidence="9 10" key="1">
    <citation type="submission" date="2019-08" db="EMBL/GenBank/DDBJ databases">
        <title>Parahaliea maris sp. nov., isolated from the surface seawater.</title>
        <authorList>
            <person name="Liu Y."/>
        </authorList>
    </citation>
    <scope>NUCLEOTIDE SEQUENCE [LARGE SCALE GENOMIC DNA]</scope>
    <source>
        <strain evidence="9 10">HSLHS9</strain>
    </source>
</reference>
<dbReference type="GO" id="GO:0006974">
    <property type="term" value="P:DNA damage response"/>
    <property type="evidence" value="ECO:0007669"/>
    <property type="project" value="TreeGrafter"/>
</dbReference>
<dbReference type="PANTHER" id="PTHR41536">
    <property type="entry name" value="PKHD-TYPE HYDROXYLASE YBIX"/>
    <property type="match status" value="1"/>
</dbReference>
<dbReference type="GO" id="GO:0006879">
    <property type="term" value="P:intracellular iron ion homeostasis"/>
    <property type="evidence" value="ECO:0007669"/>
    <property type="project" value="TreeGrafter"/>
</dbReference>
<evidence type="ECO:0000256" key="3">
    <source>
        <dbReference type="ARBA" id="ARBA00022896"/>
    </source>
</evidence>
<dbReference type="EMBL" id="VRZA01000003">
    <property type="protein sequence ID" value="TXS94327.1"/>
    <property type="molecule type" value="Genomic_DNA"/>
</dbReference>
<protein>
    <submittedName>
        <fullName evidence="9">Fe2+-dependent dioxygenase</fullName>
    </submittedName>
</protein>
<evidence type="ECO:0000256" key="1">
    <source>
        <dbReference type="ARBA" id="ARBA00001961"/>
    </source>
</evidence>
<keyword evidence="2 7" id="KW-0479">Metal-binding</keyword>
<comment type="cofactor">
    <cofactor evidence="7">
        <name>Fe(2+)</name>
        <dbReference type="ChEBI" id="CHEBI:29033"/>
    </cofactor>
    <text evidence="7">Binds 1 Fe(2+) ion per subunit.</text>
</comment>
<dbReference type="Proteomes" id="UP000321039">
    <property type="component" value="Unassembled WGS sequence"/>
</dbReference>
<evidence type="ECO:0000313" key="10">
    <source>
        <dbReference type="Proteomes" id="UP000321039"/>
    </source>
</evidence>
<gene>
    <name evidence="9" type="ORF">FV139_11010</name>
</gene>
<dbReference type="HAMAP" id="MF_00657">
    <property type="entry name" value="Hydroxyl_YbiX"/>
    <property type="match status" value="1"/>
</dbReference>
<dbReference type="AlphaFoldDB" id="A0A5C9A3W7"/>
<name>A0A5C9A3W7_9GAMM</name>
<feature type="binding site" evidence="7">
    <location>
        <position position="150"/>
    </location>
    <ligand>
        <name>Fe cation</name>
        <dbReference type="ChEBI" id="CHEBI:24875"/>
    </ligand>
</feature>
<evidence type="ECO:0000259" key="8">
    <source>
        <dbReference type="PROSITE" id="PS51471"/>
    </source>
</evidence>
<dbReference type="PROSITE" id="PS51471">
    <property type="entry name" value="FE2OG_OXY"/>
    <property type="match status" value="1"/>
</dbReference>
<evidence type="ECO:0000256" key="2">
    <source>
        <dbReference type="ARBA" id="ARBA00022723"/>
    </source>
</evidence>
<feature type="binding site" evidence="7">
    <location>
        <position position="160"/>
    </location>
    <ligand>
        <name>2-oxoglutarate</name>
        <dbReference type="ChEBI" id="CHEBI:16810"/>
    </ligand>
</feature>
<dbReference type="InterPro" id="IPR005123">
    <property type="entry name" value="Oxoglu/Fe-dep_dioxygenase_dom"/>
</dbReference>
<keyword evidence="10" id="KW-1185">Reference proteome</keyword>
<dbReference type="GO" id="GO:0005506">
    <property type="term" value="F:iron ion binding"/>
    <property type="evidence" value="ECO:0007669"/>
    <property type="project" value="UniProtKB-UniRule"/>
</dbReference>
<feature type="domain" description="Fe2OG dioxygenase" evidence="8">
    <location>
        <begin position="75"/>
        <end position="169"/>
    </location>
</feature>
<evidence type="ECO:0000256" key="7">
    <source>
        <dbReference type="HAMAP-Rule" id="MF_00657"/>
    </source>
</evidence>
<dbReference type="Gene3D" id="2.60.120.620">
    <property type="entry name" value="q2cbj1_9rhob like domain"/>
    <property type="match status" value="1"/>
</dbReference>
<dbReference type="InterPro" id="IPR041097">
    <property type="entry name" value="PKHD_C"/>
</dbReference>
<comment type="cofactor">
    <cofactor evidence="1 7">
        <name>L-ascorbate</name>
        <dbReference type="ChEBI" id="CHEBI:38290"/>
    </cofactor>
</comment>
<dbReference type="NCBIfam" id="NF003974">
    <property type="entry name" value="PRK05467.1-3"/>
    <property type="match status" value="1"/>
</dbReference>
<feature type="binding site" evidence="7">
    <location>
        <position position="95"/>
    </location>
    <ligand>
        <name>Fe cation</name>
        <dbReference type="ChEBI" id="CHEBI:24875"/>
    </ligand>
</feature>
<dbReference type="GO" id="GO:0016706">
    <property type="term" value="F:2-oxoglutarate-dependent dioxygenase activity"/>
    <property type="evidence" value="ECO:0007669"/>
    <property type="project" value="UniProtKB-UniRule"/>
</dbReference>